<feature type="signal peptide" evidence="1">
    <location>
        <begin position="1"/>
        <end position="31"/>
    </location>
</feature>
<feature type="chain" id="PRO_5045210807" evidence="1">
    <location>
        <begin position="32"/>
        <end position="475"/>
    </location>
</feature>
<organism evidence="2 3">
    <name type="scientific">Actinacidiphila acididurans</name>
    <dbReference type="NCBI Taxonomy" id="2784346"/>
    <lineage>
        <taxon>Bacteria</taxon>
        <taxon>Bacillati</taxon>
        <taxon>Actinomycetota</taxon>
        <taxon>Actinomycetes</taxon>
        <taxon>Kitasatosporales</taxon>
        <taxon>Streptomycetaceae</taxon>
        <taxon>Actinacidiphila</taxon>
    </lineage>
</organism>
<keyword evidence="1" id="KW-0732">Signal</keyword>
<dbReference type="Proteomes" id="UP000749040">
    <property type="component" value="Unassembled WGS sequence"/>
</dbReference>
<dbReference type="RefSeq" id="WP_205361535.1">
    <property type="nucleotide sequence ID" value="NZ_JADKYB010000021.1"/>
</dbReference>
<name>A0ABS2U071_9ACTN</name>
<evidence type="ECO:0000256" key="1">
    <source>
        <dbReference type="SAM" id="SignalP"/>
    </source>
</evidence>
<sequence>MKRHALRRRTAALAVVLAASATGALTGTAPAAATTTPPVITLQAPLPAAVPAGVTKGIASTVQPSFVFRTTAPTVNTDATLTIDARKLAKVAHVTFSQNCTVKAFVATCSEFFSGQNLTPNTGLASATYMDISTLKGVPTGTTGTYTVTGTAAHAKIVGASGSVVVGGPALSQTLTKNYTNLKVGSTVSEPVRFSNIGTRPAAAATIILMTSPGLDFATRYANCKYSAATNSVTSGVALCTIPGPVRVAETAQLSTPVQLRVNSTAYYTYLDTITAPASDPTLAWVLKGRTWKQGTGTKLGLHVITAGRVTSATASTVSLQQSGSNTDYQIASLQALNTANFGVSGATVTAAQGQTAKLTFRMANHGPATIFYRSGDTLGVKVTIPPGTTVVGSSANCSPSIVDDPTVKAHGPYSCSGSYLVPRSQEYTYTITLRVDTVIPHAKGQVAMDWSPNPTWRPAFDTVASDDSRDLIVN</sequence>
<keyword evidence="3" id="KW-1185">Reference proteome</keyword>
<protein>
    <submittedName>
        <fullName evidence="2">Uncharacterized protein</fullName>
    </submittedName>
</protein>
<proteinExistence type="predicted"/>
<gene>
    <name evidence="2" type="ORF">ITX44_31490</name>
</gene>
<comment type="caution">
    <text evidence="2">The sequence shown here is derived from an EMBL/GenBank/DDBJ whole genome shotgun (WGS) entry which is preliminary data.</text>
</comment>
<evidence type="ECO:0000313" key="3">
    <source>
        <dbReference type="Proteomes" id="UP000749040"/>
    </source>
</evidence>
<evidence type="ECO:0000313" key="2">
    <source>
        <dbReference type="EMBL" id="MBM9508990.1"/>
    </source>
</evidence>
<reference evidence="2 3" key="1">
    <citation type="submission" date="2021-01" db="EMBL/GenBank/DDBJ databases">
        <title>Streptomyces acididurans sp. nov., isolated from a peat swamp forest soil.</title>
        <authorList>
            <person name="Chantavorakit T."/>
            <person name="Duangmal K."/>
        </authorList>
    </citation>
    <scope>NUCLEOTIDE SEQUENCE [LARGE SCALE GENOMIC DNA]</scope>
    <source>
        <strain evidence="2 3">KK5PA1</strain>
    </source>
</reference>
<dbReference type="EMBL" id="JADKYB010000021">
    <property type="protein sequence ID" value="MBM9508990.1"/>
    <property type="molecule type" value="Genomic_DNA"/>
</dbReference>
<accession>A0ABS2U071</accession>